<evidence type="ECO:0000256" key="1">
    <source>
        <dbReference type="ARBA" id="ARBA00022679"/>
    </source>
</evidence>
<proteinExistence type="predicted"/>
<dbReference type="PANTHER" id="PTHR37984">
    <property type="entry name" value="PROTEIN CBG26694"/>
    <property type="match status" value="1"/>
</dbReference>
<keyword evidence="2" id="KW-0548">Nucleotidyltransferase</keyword>
<dbReference type="InterPro" id="IPR021109">
    <property type="entry name" value="Peptidase_aspartic_dom_sf"/>
</dbReference>
<sequence length="716" mass="82086">MRQIETEKVYKIQDLINYTDCKMSSFDKQPFYNITTSKSDALQNRRYAIQPNLKQTFGGNFKSNSYPYNNPREPNNQRQDKTFNPHQSTQKQVKFEDKGNSEPLHVINAVNLRKRPNRERPVIGVAIFNNTLVNYLCDSGADRTIINTKTFNLLKRHAPGTELEIHSGSELYSCSGPIKILGKVKLSRCIVSREEILKNVEILVTETVSNNDCLLGRDLINKLKHIGPRFEHIKTIVKTMFNEVTGTVIETEIVAELKETSLSKDDLNMEAVENARAFLKNKIEEVSEKSVLDLKPERNSDVAFEIEFQDPNQKPIKCRCRPIPWNLKEKVNTELDRQLKAGIIRPISFEKSVPVEFEIQLLGNVISKVSTSSESGSEHSIDDATQNTNSSSNSESEITNADRIALNPSSSIENEFESLKEEQEKDEDIQWIKGLILENGVQKPKISIFESPTRRILYKQYDHFTLVDGILYRHSEDRYGFKTTQLVLPKQVVERIVNQVLSTIYNGHLGKSKTMSKITDRFYRPFLKDDIMRCVKCCDVCQKIKLTQPARHAELIYLTPCLNEHGEVIVLEDYDDIVEKNLPAVATNYLQELKMKLKKCYQMATKNRNCRMDKAKLDHDRKIKKFMYNIGDYVLTDHPKLKKGLSHGLDTNTMDHLWKPIENHNEPEHNVTDTISTQPMSTGNVSSSDSDSDVGVLKSNSELRRSTRQSKPPDRL</sequence>
<feature type="domain" description="Peptidase A2" evidence="7">
    <location>
        <begin position="133"/>
        <end position="219"/>
    </location>
</feature>
<keyword evidence="5" id="KW-0378">Hydrolase</keyword>
<organism evidence="8 9">
    <name type="scientific">Brachionus plicatilis</name>
    <name type="common">Marine rotifer</name>
    <name type="synonym">Brachionus muelleri</name>
    <dbReference type="NCBI Taxonomy" id="10195"/>
    <lineage>
        <taxon>Eukaryota</taxon>
        <taxon>Metazoa</taxon>
        <taxon>Spiralia</taxon>
        <taxon>Gnathifera</taxon>
        <taxon>Rotifera</taxon>
        <taxon>Eurotatoria</taxon>
        <taxon>Monogononta</taxon>
        <taxon>Pseudotrocha</taxon>
        <taxon>Ploima</taxon>
        <taxon>Brachionidae</taxon>
        <taxon>Brachionus</taxon>
    </lineage>
</organism>
<dbReference type="GO" id="GO:0006508">
    <property type="term" value="P:proteolysis"/>
    <property type="evidence" value="ECO:0007669"/>
    <property type="project" value="InterPro"/>
</dbReference>
<feature type="compositionally biased region" description="Polar residues" evidence="6">
    <location>
        <begin position="58"/>
        <end position="77"/>
    </location>
</feature>
<dbReference type="GO" id="GO:0004190">
    <property type="term" value="F:aspartic-type endopeptidase activity"/>
    <property type="evidence" value="ECO:0007669"/>
    <property type="project" value="InterPro"/>
</dbReference>
<dbReference type="PANTHER" id="PTHR37984:SF5">
    <property type="entry name" value="PROTEIN NYNRIN-LIKE"/>
    <property type="match status" value="1"/>
</dbReference>
<accession>A0A3M7QAD7</accession>
<dbReference type="PROSITE" id="PS50175">
    <property type="entry name" value="ASP_PROT_RETROV"/>
    <property type="match status" value="1"/>
</dbReference>
<feature type="region of interest" description="Disordered" evidence="6">
    <location>
        <begin position="372"/>
        <end position="404"/>
    </location>
</feature>
<comment type="caution">
    <text evidence="8">The sequence shown here is derived from an EMBL/GenBank/DDBJ whole genome shotgun (WGS) entry which is preliminary data.</text>
</comment>
<evidence type="ECO:0000313" key="8">
    <source>
        <dbReference type="EMBL" id="RNA08199.1"/>
    </source>
</evidence>
<keyword evidence="4" id="KW-0255">Endonuclease</keyword>
<evidence type="ECO:0000256" key="6">
    <source>
        <dbReference type="SAM" id="MobiDB-lite"/>
    </source>
</evidence>
<keyword evidence="3" id="KW-0540">Nuclease</keyword>
<keyword evidence="1" id="KW-0808">Transferase</keyword>
<evidence type="ECO:0000256" key="5">
    <source>
        <dbReference type="ARBA" id="ARBA00022801"/>
    </source>
</evidence>
<dbReference type="FunFam" id="1.10.340.70:FF:000001">
    <property type="entry name" value="Retrovirus-related Pol polyprotein from transposon gypsy-like Protein"/>
    <property type="match status" value="1"/>
</dbReference>
<dbReference type="Gene3D" id="3.10.10.10">
    <property type="entry name" value="HIV Type 1 Reverse Transcriptase, subunit A, domain 1"/>
    <property type="match status" value="1"/>
</dbReference>
<dbReference type="InterPro" id="IPR041588">
    <property type="entry name" value="Integrase_H2C2"/>
</dbReference>
<feature type="compositionally biased region" description="Low complexity" evidence="6">
    <location>
        <begin position="387"/>
        <end position="399"/>
    </location>
</feature>
<dbReference type="Gene3D" id="2.40.70.10">
    <property type="entry name" value="Acid Proteases"/>
    <property type="match status" value="1"/>
</dbReference>
<name>A0A3M7QAD7_BRAPC</name>
<gene>
    <name evidence="8" type="ORF">BpHYR1_047786</name>
</gene>
<evidence type="ECO:0000259" key="7">
    <source>
        <dbReference type="PROSITE" id="PS50175"/>
    </source>
</evidence>
<dbReference type="Gene3D" id="1.10.340.70">
    <property type="match status" value="1"/>
</dbReference>
<feature type="compositionally biased region" description="Polar residues" evidence="6">
    <location>
        <begin position="672"/>
        <end position="685"/>
    </location>
</feature>
<evidence type="ECO:0000313" key="9">
    <source>
        <dbReference type="Proteomes" id="UP000276133"/>
    </source>
</evidence>
<dbReference type="GO" id="GO:0016779">
    <property type="term" value="F:nucleotidyltransferase activity"/>
    <property type="evidence" value="ECO:0007669"/>
    <property type="project" value="UniProtKB-KW"/>
</dbReference>
<feature type="region of interest" description="Disordered" evidence="6">
    <location>
        <begin position="58"/>
        <end position="89"/>
    </location>
</feature>
<dbReference type="InterPro" id="IPR050951">
    <property type="entry name" value="Retrovirus_Pol_polyprotein"/>
</dbReference>
<keyword evidence="9" id="KW-1185">Reference proteome</keyword>
<dbReference type="Pfam" id="PF17921">
    <property type="entry name" value="Integrase_H2C2"/>
    <property type="match status" value="1"/>
</dbReference>
<dbReference type="Proteomes" id="UP000276133">
    <property type="component" value="Unassembled WGS sequence"/>
</dbReference>
<evidence type="ECO:0000256" key="2">
    <source>
        <dbReference type="ARBA" id="ARBA00022695"/>
    </source>
</evidence>
<protein>
    <submittedName>
        <fullName evidence="8">Retrovirus-related Pol poly from transposon</fullName>
    </submittedName>
</protein>
<dbReference type="InterPro" id="IPR001995">
    <property type="entry name" value="Peptidase_A2_cat"/>
</dbReference>
<dbReference type="SUPFAM" id="SSF50630">
    <property type="entry name" value="Acid proteases"/>
    <property type="match status" value="1"/>
</dbReference>
<dbReference type="EMBL" id="REGN01006814">
    <property type="protein sequence ID" value="RNA08199.1"/>
    <property type="molecule type" value="Genomic_DNA"/>
</dbReference>
<evidence type="ECO:0000256" key="3">
    <source>
        <dbReference type="ARBA" id="ARBA00022722"/>
    </source>
</evidence>
<feature type="non-terminal residue" evidence="8">
    <location>
        <position position="716"/>
    </location>
</feature>
<reference evidence="8 9" key="1">
    <citation type="journal article" date="2018" name="Sci. Rep.">
        <title>Genomic signatures of local adaptation to the degree of environmental predictability in rotifers.</title>
        <authorList>
            <person name="Franch-Gras L."/>
            <person name="Hahn C."/>
            <person name="Garcia-Roger E.M."/>
            <person name="Carmona M.J."/>
            <person name="Serra M."/>
            <person name="Gomez A."/>
        </authorList>
    </citation>
    <scope>NUCLEOTIDE SEQUENCE [LARGE SCALE GENOMIC DNA]</scope>
    <source>
        <strain evidence="8">HYR1</strain>
    </source>
</reference>
<dbReference type="AlphaFoldDB" id="A0A3M7QAD7"/>
<feature type="region of interest" description="Disordered" evidence="6">
    <location>
        <begin position="663"/>
        <end position="716"/>
    </location>
</feature>
<dbReference type="GO" id="GO:0004519">
    <property type="term" value="F:endonuclease activity"/>
    <property type="evidence" value="ECO:0007669"/>
    <property type="project" value="UniProtKB-KW"/>
</dbReference>
<dbReference type="OrthoDB" id="10058156at2759"/>
<evidence type="ECO:0000256" key="4">
    <source>
        <dbReference type="ARBA" id="ARBA00022759"/>
    </source>
</evidence>
<feature type="compositionally biased region" description="Basic and acidic residues" evidence="6">
    <location>
        <begin position="701"/>
        <end position="716"/>
    </location>
</feature>